<dbReference type="Proteomes" id="UP000014680">
    <property type="component" value="Unassembled WGS sequence"/>
</dbReference>
<organism evidence="1 2">
    <name type="scientific">Entamoeba invadens IP1</name>
    <dbReference type="NCBI Taxonomy" id="370355"/>
    <lineage>
        <taxon>Eukaryota</taxon>
        <taxon>Amoebozoa</taxon>
        <taxon>Evosea</taxon>
        <taxon>Archamoebae</taxon>
        <taxon>Mastigamoebida</taxon>
        <taxon>Entamoebidae</taxon>
        <taxon>Entamoeba</taxon>
    </lineage>
</organism>
<dbReference type="OrthoDB" id="441172at2759"/>
<proteinExistence type="predicted"/>
<gene>
    <name evidence="1" type="ORF">EIN_212990</name>
</gene>
<accession>A0A0A1TZL6</accession>
<evidence type="ECO:0000313" key="1">
    <source>
        <dbReference type="EMBL" id="ELP84079.1"/>
    </source>
</evidence>
<dbReference type="KEGG" id="eiv:EIN_212990"/>
<name>A0A0A1TZL6_ENTIV</name>
<evidence type="ECO:0000313" key="2">
    <source>
        <dbReference type="Proteomes" id="UP000014680"/>
    </source>
</evidence>
<dbReference type="AlphaFoldDB" id="A0A0A1TZL6"/>
<sequence length="88" mass="10430">MGVLFSKPDDTFQQVQFEVQIQRDELVKTEKKYTLEITNYGNKAKELNRVGDRENALRVLKLRKIRQRQLTEVTNQRNNIEIQVCSSF</sequence>
<feature type="non-terminal residue" evidence="1">
    <location>
        <position position="1"/>
    </location>
</feature>
<dbReference type="GeneID" id="14883042"/>
<protein>
    <submittedName>
        <fullName evidence="1">SNF7 family protein</fullName>
    </submittedName>
</protein>
<dbReference type="EMBL" id="KB207169">
    <property type="protein sequence ID" value="ELP84079.1"/>
    <property type="molecule type" value="Genomic_DNA"/>
</dbReference>
<keyword evidence="2" id="KW-1185">Reference proteome</keyword>
<feature type="non-terminal residue" evidence="1">
    <location>
        <position position="88"/>
    </location>
</feature>
<dbReference type="RefSeq" id="XP_004183425.1">
    <property type="nucleotide sequence ID" value="XM_004183377.1"/>
</dbReference>
<dbReference type="VEuPathDB" id="AmoebaDB:EIN_212990"/>
<reference evidence="1 2" key="1">
    <citation type="submission" date="2012-10" db="EMBL/GenBank/DDBJ databases">
        <authorList>
            <person name="Zafar N."/>
            <person name="Inman J."/>
            <person name="Hall N."/>
            <person name="Lorenzi H."/>
            <person name="Caler E."/>
        </authorList>
    </citation>
    <scope>NUCLEOTIDE SEQUENCE [LARGE SCALE GENOMIC DNA]</scope>
    <source>
        <strain evidence="1 2">IP1</strain>
    </source>
</reference>